<feature type="transmembrane region" description="Helical" evidence="1">
    <location>
        <begin position="344"/>
        <end position="367"/>
    </location>
</feature>
<dbReference type="EMBL" id="CAEY01000348">
    <property type="status" value="NOT_ANNOTATED_CDS"/>
    <property type="molecule type" value="Genomic_DNA"/>
</dbReference>
<feature type="transmembrane region" description="Helical" evidence="1">
    <location>
        <begin position="316"/>
        <end position="338"/>
    </location>
</feature>
<keyword evidence="1" id="KW-1133">Transmembrane helix</keyword>
<name>T1KQ70_TETUR</name>
<evidence type="ECO:0000256" key="1">
    <source>
        <dbReference type="SAM" id="Phobius"/>
    </source>
</evidence>
<evidence type="ECO:0000313" key="3">
    <source>
        <dbReference type="Proteomes" id="UP000015104"/>
    </source>
</evidence>
<sequence>MLNFDFLTFGGFFHFYDKLKMKLSGQWRNYSLSSLKTDSTNLVLGLPNQGLTSEETIKQLVKFEKFLMLLLASRFGFNRKVLHQSAKTDYFSLIIRVMGQINLIRLICLTVIKNEDYQLYLGDTGYKTKHRIMINILYAICFLFGVATNEWLIFYDKNGKNSVLTIYSGIIKHGFDPVHLQMTSNQAIKFHRTIHIRVAQLNRRYMFCCLFLATVYYSVLLSNPHFYLVKQFRLYSLAWSIVAVIVAFTVAGKYFAIIGYLTLIQVYYLFRLRSAVELADSYRRLKCTDELASTFIKHTFECLNQSEKWVKSTGDFVLCVFTCVTMICDLFIFYGFIIRFHSPLFANSLASIGCIVFSVIGYLSLIAREFIIKIERLCSHIHSVSRCNVFNVYNHFKLLQLMERLSEPKIGIQLGPIATIGKDFLIRFMLEIGSSLMLFTLNFKRFF</sequence>
<accession>T1KQ70</accession>
<evidence type="ECO:0000313" key="2">
    <source>
        <dbReference type="EnsemblMetazoa" id="tetur17g03080.1"/>
    </source>
</evidence>
<feature type="transmembrane region" description="Helical" evidence="1">
    <location>
        <begin position="90"/>
        <end position="112"/>
    </location>
</feature>
<keyword evidence="3" id="KW-1185">Reference proteome</keyword>
<dbReference type="AlphaFoldDB" id="T1KQ70"/>
<organism evidence="2 3">
    <name type="scientific">Tetranychus urticae</name>
    <name type="common">Two-spotted spider mite</name>
    <dbReference type="NCBI Taxonomy" id="32264"/>
    <lineage>
        <taxon>Eukaryota</taxon>
        <taxon>Metazoa</taxon>
        <taxon>Ecdysozoa</taxon>
        <taxon>Arthropoda</taxon>
        <taxon>Chelicerata</taxon>
        <taxon>Arachnida</taxon>
        <taxon>Acari</taxon>
        <taxon>Acariformes</taxon>
        <taxon>Trombidiformes</taxon>
        <taxon>Prostigmata</taxon>
        <taxon>Eleutherengona</taxon>
        <taxon>Raphignathae</taxon>
        <taxon>Tetranychoidea</taxon>
        <taxon>Tetranychidae</taxon>
        <taxon>Tetranychus</taxon>
    </lineage>
</organism>
<keyword evidence="1" id="KW-0812">Transmembrane</keyword>
<feature type="transmembrane region" description="Helical" evidence="1">
    <location>
        <begin position="132"/>
        <end position="154"/>
    </location>
</feature>
<dbReference type="HOGENOM" id="CLU_048807_0_0_1"/>
<feature type="transmembrane region" description="Helical" evidence="1">
    <location>
        <begin position="238"/>
        <end position="263"/>
    </location>
</feature>
<dbReference type="Proteomes" id="UP000015104">
    <property type="component" value="Unassembled WGS sequence"/>
</dbReference>
<evidence type="ECO:0008006" key="4">
    <source>
        <dbReference type="Google" id="ProtNLM"/>
    </source>
</evidence>
<protein>
    <recommendedName>
        <fullName evidence="4">Gustatory receptor</fullName>
    </recommendedName>
</protein>
<keyword evidence="1" id="KW-0472">Membrane</keyword>
<reference evidence="3" key="1">
    <citation type="submission" date="2011-08" db="EMBL/GenBank/DDBJ databases">
        <authorList>
            <person name="Rombauts S."/>
        </authorList>
    </citation>
    <scope>NUCLEOTIDE SEQUENCE</scope>
    <source>
        <strain evidence="3">London</strain>
    </source>
</reference>
<reference evidence="2" key="2">
    <citation type="submission" date="2015-06" db="UniProtKB">
        <authorList>
            <consortium name="EnsemblMetazoa"/>
        </authorList>
    </citation>
    <scope>IDENTIFICATION</scope>
</reference>
<proteinExistence type="predicted"/>
<feature type="transmembrane region" description="Helical" evidence="1">
    <location>
        <begin position="205"/>
        <end position="226"/>
    </location>
</feature>
<dbReference type="EnsemblMetazoa" id="tetur17g03080.1">
    <property type="protein sequence ID" value="tetur17g03080.1"/>
    <property type="gene ID" value="tetur17g03080"/>
</dbReference>